<dbReference type="PANTHER" id="PTHR30309">
    <property type="entry name" value="INNER MEMBRANE PROTEIN YGIH"/>
    <property type="match status" value="1"/>
</dbReference>
<accession>A0A223D3R3</accession>
<dbReference type="HAMAP" id="MF_01043">
    <property type="entry name" value="PlsY"/>
    <property type="match status" value="1"/>
</dbReference>
<keyword evidence="11" id="KW-0012">Acyltransferase</keyword>
<keyword evidence="12" id="KW-1185">Reference proteome</keyword>
<dbReference type="UniPathway" id="UPA00085"/>
<evidence type="ECO:0000256" key="3">
    <source>
        <dbReference type="ARBA" id="ARBA00022679"/>
    </source>
</evidence>
<feature type="transmembrane region" description="Helical" evidence="10">
    <location>
        <begin position="139"/>
        <end position="158"/>
    </location>
</feature>
<keyword evidence="5 10" id="KW-1133">Transmembrane helix</keyword>
<comment type="function">
    <text evidence="10">Catalyzes the transfer of an acyl group from acyl-phosphate (acyl-PO(4)) to glycerol-3-phosphate (G3P) to form lysophosphatidic acid (LPA). This enzyme utilizes acyl-phosphate as fatty acyl donor, but not acyl-CoA or acyl-ACP.</text>
</comment>
<dbReference type="Proteomes" id="UP000214688">
    <property type="component" value="Chromosome"/>
</dbReference>
<evidence type="ECO:0000256" key="5">
    <source>
        <dbReference type="ARBA" id="ARBA00022989"/>
    </source>
</evidence>
<keyword evidence="6 10" id="KW-0443">Lipid metabolism</keyword>
<dbReference type="Pfam" id="PF02660">
    <property type="entry name" value="G3P_acyltransf"/>
    <property type="match status" value="1"/>
</dbReference>
<dbReference type="AlphaFoldDB" id="A0A223D3R3"/>
<sequence>MMIFSTLIALLFGYVVGSIPFAYLLGRRRGGNIFEQGSGNPGATNTLTLFGKRAAAVVLVLDLLKGFLPTMLADWVTGDPTLAFWTATGTVLGHVSSMFTKFRGGKALATAGGALLFLQPIPLLVAFGSYVVLVLITRYIIVATTIVIVGALLCFLFTPQIFSEQIAFFLMVAGVLYRHLPNWERMYLKNEPKITKPIHEVTLQRLSAEKQEWVKLSYWITMIMILLAFVVWESR</sequence>
<dbReference type="OrthoDB" id="2381254at2"/>
<evidence type="ECO:0000313" key="12">
    <source>
        <dbReference type="Proteomes" id="UP000214688"/>
    </source>
</evidence>
<keyword evidence="9 10" id="KW-1208">Phospholipid metabolism</keyword>
<evidence type="ECO:0000256" key="9">
    <source>
        <dbReference type="ARBA" id="ARBA00023264"/>
    </source>
</evidence>
<reference evidence="11 12" key="1">
    <citation type="journal article" date="2015" name="Int. J. Syst. Evol. Microbiol.">
        <title>Tumebacillus algifaecis sp. nov., isolated from decomposing algal scum.</title>
        <authorList>
            <person name="Wu Y.F."/>
            <person name="Zhang B."/>
            <person name="Xing P."/>
            <person name="Wu Q.L."/>
            <person name="Liu S.J."/>
        </authorList>
    </citation>
    <scope>NUCLEOTIDE SEQUENCE [LARGE SCALE GENOMIC DNA]</scope>
    <source>
        <strain evidence="11 12">THMBR28</strain>
    </source>
</reference>
<feature type="transmembrane region" description="Helical" evidence="10">
    <location>
        <begin position="6"/>
        <end position="26"/>
    </location>
</feature>
<keyword evidence="1 10" id="KW-1003">Cell membrane</keyword>
<dbReference type="EC" id="2.3.1.275" evidence="10"/>
<keyword evidence="8 10" id="KW-0594">Phospholipid biosynthesis</keyword>
<dbReference type="RefSeq" id="WP_094237501.1">
    <property type="nucleotide sequence ID" value="NZ_CP022657.1"/>
</dbReference>
<organism evidence="11 12">
    <name type="scientific">Tumebacillus algifaecis</name>
    <dbReference type="NCBI Taxonomy" id="1214604"/>
    <lineage>
        <taxon>Bacteria</taxon>
        <taxon>Bacillati</taxon>
        <taxon>Bacillota</taxon>
        <taxon>Bacilli</taxon>
        <taxon>Bacillales</taxon>
        <taxon>Alicyclobacillaceae</taxon>
        <taxon>Tumebacillus</taxon>
    </lineage>
</organism>
<dbReference type="InterPro" id="IPR003811">
    <property type="entry name" value="G3P_acylTferase_PlsY"/>
</dbReference>
<feature type="transmembrane region" description="Helical" evidence="10">
    <location>
        <begin position="54"/>
        <end position="76"/>
    </location>
</feature>
<dbReference type="GO" id="GO:0005886">
    <property type="term" value="C:plasma membrane"/>
    <property type="evidence" value="ECO:0007669"/>
    <property type="project" value="UniProtKB-SubCell"/>
</dbReference>
<evidence type="ECO:0000256" key="6">
    <source>
        <dbReference type="ARBA" id="ARBA00023098"/>
    </source>
</evidence>
<keyword evidence="4 10" id="KW-0812">Transmembrane</keyword>
<evidence type="ECO:0000256" key="7">
    <source>
        <dbReference type="ARBA" id="ARBA00023136"/>
    </source>
</evidence>
<comment type="similarity">
    <text evidence="10">Belongs to the PlsY family.</text>
</comment>
<evidence type="ECO:0000256" key="4">
    <source>
        <dbReference type="ARBA" id="ARBA00022692"/>
    </source>
</evidence>
<dbReference type="NCBIfam" id="TIGR00023">
    <property type="entry name" value="glycerol-3-phosphate 1-O-acyltransferase PlsY"/>
    <property type="match status" value="1"/>
</dbReference>
<evidence type="ECO:0000313" key="11">
    <source>
        <dbReference type="EMBL" id="ASS76268.1"/>
    </source>
</evidence>
<dbReference type="GO" id="GO:0008654">
    <property type="term" value="P:phospholipid biosynthetic process"/>
    <property type="evidence" value="ECO:0007669"/>
    <property type="project" value="UniProtKB-UniRule"/>
</dbReference>
<protein>
    <recommendedName>
        <fullName evidence="10">Glycerol-3-phosphate acyltransferase</fullName>
    </recommendedName>
    <alternativeName>
        <fullName evidence="10">Acyl-PO4 G3P acyltransferase</fullName>
    </alternativeName>
    <alternativeName>
        <fullName evidence="10">Acyl-phosphate--glycerol-3-phosphate acyltransferase</fullName>
    </alternativeName>
    <alternativeName>
        <fullName evidence="10">G3P acyltransferase</fullName>
        <shortName evidence="10">GPAT</shortName>
        <ecNumber evidence="10">2.3.1.275</ecNumber>
    </alternativeName>
    <alternativeName>
        <fullName evidence="10">Lysophosphatidic acid synthase</fullName>
        <shortName evidence="10">LPA synthase</shortName>
    </alternativeName>
</protein>
<keyword evidence="3 10" id="KW-0808">Transferase</keyword>
<feature type="transmembrane region" description="Helical" evidence="10">
    <location>
        <begin position="107"/>
        <end position="133"/>
    </location>
</feature>
<gene>
    <name evidence="10 11" type="primary">plsY</name>
    <name evidence="11" type="ORF">CIG75_15835</name>
</gene>
<evidence type="ECO:0000256" key="10">
    <source>
        <dbReference type="HAMAP-Rule" id="MF_01043"/>
    </source>
</evidence>
<dbReference type="SMART" id="SM01207">
    <property type="entry name" value="G3P_acyltransf"/>
    <property type="match status" value="1"/>
</dbReference>
<keyword evidence="2 10" id="KW-0444">Lipid biosynthesis</keyword>
<evidence type="ECO:0000256" key="8">
    <source>
        <dbReference type="ARBA" id="ARBA00023209"/>
    </source>
</evidence>
<comment type="pathway">
    <text evidence="10">Lipid metabolism; phospholipid metabolism.</text>
</comment>
<comment type="catalytic activity">
    <reaction evidence="10">
        <text>an acyl phosphate + sn-glycerol 3-phosphate = a 1-acyl-sn-glycero-3-phosphate + phosphate</text>
        <dbReference type="Rhea" id="RHEA:34075"/>
        <dbReference type="ChEBI" id="CHEBI:43474"/>
        <dbReference type="ChEBI" id="CHEBI:57597"/>
        <dbReference type="ChEBI" id="CHEBI:57970"/>
        <dbReference type="ChEBI" id="CHEBI:59918"/>
        <dbReference type="EC" id="2.3.1.275"/>
    </reaction>
</comment>
<dbReference type="GO" id="GO:0043772">
    <property type="term" value="F:acyl-phosphate glycerol-3-phosphate acyltransferase activity"/>
    <property type="evidence" value="ECO:0007669"/>
    <property type="project" value="UniProtKB-UniRule"/>
</dbReference>
<dbReference type="EMBL" id="CP022657">
    <property type="protein sequence ID" value="ASS76268.1"/>
    <property type="molecule type" value="Genomic_DNA"/>
</dbReference>
<keyword evidence="7 10" id="KW-0472">Membrane</keyword>
<evidence type="ECO:0000256" key="1">
    <source>
        <dbReference type="ARBA" id="ARBA00022475"/>
    </source>
</evidence>
<comment type="subcellular location">
    <subcellularLocation>
        <location evidence="10">Cell membrane</location>
        <topology evidence="10">Multi-pass membrane protein</topology>
    </subcellularLocation>
</comment>
<evidence type="ECO:0000256" key="2">
    <source>
        <dbReference type="ARBA" id="ARBA00022516"/>
    </source>
</evidence>
<name>A0A223D3R3_9BACL</name>
<dbReference type="PANTHER" id="PTHR30309:SF0">
    <property type="entry name" value="GLYCEROL-3-PHOSPHATE ACYLTRANSFERASE-RELATED"/>
    <property type="match status" value="1"/>
</dbReference>
<proteinExistence type="inferred from homology"/>
<comment type="subunit">
    <text evidence="10">Probably interacts with PlsX.</text>
</comment>
<dbReference type="KEGG" id="tab:CIG75_15835"/>
<feature type="transmembrane region" description="Helical" evidence="10">
    <location>
        <begin position="216"/>
        <end position="232"/>
    </location>
</feature>